<dbReference type="InterPro" id="IPR042339">
    <property type="entry name" value="Ly6D"/>
</dbReference>
<dbReference type="GeneID" id="109681761"/>
<dbReference type="PANTHER" id="PTHR16982">
    <property type="entry name" value="LYMPHOCYTE ANTIGEN 6D"/>
    <property type="match status" value="1"/>
</dbReference>
<dbReference type="OrthoDB" id="9449056at2759"/>
<organism evidence="7">
    <name type="scientific">Castor canadensis</name>
    <name type="common">American beaver</name>
    <dbReference type="NCBI Taxonomy" id="51338"/>
    <lineage>
        <taxon>Eukaryota</taxon>
        <taxon>Metazoa</taxon>
        <taxon>Chordata</taxon>
        <taxon>Craniata</taxon>
        <taxon>Vertebrata</taxon>
        <taxon>Euteleostomi</taxon>
        <taxon>Mammalia</taxon>
        <taxon>Eutheria</taxon>
        <taxon>Euarchontoglires</taxon>
        <taxon>Glires</taxon>
        <taxon>Rodentia</taxon>
        <taxon>Castorimorpha</taxon>
        <taxon>Castoridae</taxon>
        <taxon>Castor</taxon>
    </lineage>
</organism>
<reference evidence="7" key="1">
    <citation type="submission" date="2025-08" db="UniProtKB">
        <authorList>
            <consortium name="RefSeq"/>
        </authorList>
    </citation>
    <scope>IDENTIFICATION</scope>
</reference>
<dbReference type="SUPFAM" id="SSF57302">
    <property type="entry name" value="Snake toxin-like"/>
    <property type="match status" value="1"/>
</dbReference>
<dbReference type="SMART" id="SM00134">
    <property type="entry name" value="LU"/>
    <property type="match status" value="1"/>
</dbReference>
<gene>
    <name evidence="7" type="primary">Ly6d</name>
</gene>
<dbReference type="AlphaFoldDB" id="A0A8B7U3I4"/>
<sequence length="130" mass="13482">MRMKATLLLFAVLAVAMGPAQALRCHVCNNSANCNNPKDCPASSRFCRTINTVEPLSGNLVKKDCVDWCTPSSIQPGQVSSGAGSTQCCQSDLCNGRLSSAAPTRALLSSATLGLVVALGLLAPILVPHL</sequence>
<keyword evidence="2" id="KW-1003">Cell membrane</keyword>
<evidence type="ECO:0000256" key="3">
    <source>
        <dbReference type="ARBA" id="ARBA00022729"/>
    </source>
</evidence>
<keyword evidence="5" id="KW-0325">Glycoprotein</keyword>
<dbReference type="RefSeq" id="XP_020012235.2">
    <property type="nucleotide sequence ID" value="XM_020156646.2"/>
</dbReference>
<comment type="subcellular location">
    <subcellularLocation>
        <location evidence="1">Cell membrane</location>
    </subcellularLocation>
</comment>
<dbReference type="Proteomes" id="UP001732720">
    <property type="component" value="Chromosome 3"/>
</dbReference>
<evidence type="ECO:0000256" key="4">
    <source>
        <dbReference type="ARBA" id="ARBA00023136"/>
    </source>
</evidence>
<evidence type="ECO:0000256" key="1">
    <source>
        <dbReference type="ARBA" id="ARBA00004236"/>
    </source>
</evidence>
<keyword evidence="3" id="KW-0732">Signal</keyword>
<protein>
    <submittedName>
        <fullName evidence="7">Lymphocyte antigen 6D</fullName>
    </submittedName>
</protein>
<evidence type="ECO:0000256" key="5">
    <source>
        <dbReference type="ARBA" id="ARBA00023180"/>
    </source>
</evidence>
<dbReference type="PROSITE" id="PS00983">
    <property type="entry name" value="LY6_UPAR"/>
    <property type="match status" value="1"/>
</dbReference>
<dbReference type="KEGG" id="ccan:109681761"/>
<dbReference type="FunFam" id="2.10.60.10:FF:000003">
    <property type="entry name" value="lymphocyte antigen 6E isoform X1"/>
    <property type="match status" value="1"/>
</dbReference>
<evidence type="ECO:0000313" key="6">
    <source>
        <dbReference type="Proteomes" id="UP001732720"/>
    </source>
</evidence>
<dbReference type="CTD" id="8581"/>
<keyword evidence="6" id="KW-1185">Reference proteome</keyword>
<name>A0A8B7U3I4_CASCN</name>
<accession>A0A8B7U3I4</accession>
<dbReference type="Gene3D" id="2.10.60.10">
    <property type="entry name" value="CD59"/>
    <property type="match status" value="1"/>
</dbReference>
<dbReference type="InterPro" id="IPR018363">
    <property type="entry name" value="CD59_antigen_CS"/>
</dbReference>
<dbReference type="GO" id="GO:0009986">
    <property type="term" value="C:cell surface"/>
    <property type="evidence" value="ECO:0007669"/>
    <property type="project" value="InterPro"/>
</dbReference>
<keyword evidence="4" id="KW-0472">Membrane</keyword>
<dbReference type="GO" id="GO:0005886">
    <property type="term" value="C:plasma membrane"/>
    <property type="evidence" value="ECO:0007669"/>
    <property type="project" value="UniProtKB-SubCell"/>
</dbReference>
<proteinExistence type="predicted"/>
<dbReference type="CDD" id="cd23542">
    <property type="entry name" value="TFP_LU_ECD_Ly6D"/>
    <property type="match status" value="1"/>
</dbReference>
<dbReference type="GO" id="GO:0030098">
    <property type="term" value="P:lymphocyte differentiation"/>
    <property type="evidence" value="ECO:0007669"/>
    <property type="project" value="InterPro"/>
</dbReference>
<dbReference type="InterPro" id="IPR016054">
    <property type="entry name" value="LY6_UPA_recep-like"/>
</dbReference>
<dbReference type="InterPro" id="IPR045860">
    <property type="entry name" value="Snake_toxin-like_sf"/>
</dbReference>
<evidence type="ECO:0000256" key="2">
    <source>
        <dbReference type="ARBA" id="ARBA00022475"/>
    </source>
</evidence>
<dbReference type="InterPro" id="IPR035076">
    <property type="entry name" value="Toxin/TOLIP"/>
</dbReference>
<evidence type="ECO:0000313" key="7">
    <source>
        <dbReference type="RefSeq" id="XP_020012235.2"/>
    </source>
</evidence>
<dbReference type="PANTHER" id="PTHR16982:SF2">
    <property type="entry name" value="LYMPHOCYTE ANTIGEN 6D"/>
    <property type="match status" value="1"/>
</dbReference>
<dbReference type="Pfam" id="PF00087">
    <property type="entry name" value="Toxin_TOLIP"/>
    <property type="match status" value="1"/>
</dbReference>